<dbReference type="PANTHER" id="PTHR15001">
    <property type="entry name" value="BETA-DEFENSIN 123-RELATED"/>
    <property type="match status" value="1"/>
</dbReference>
<evidence type="ECO:0000259" key="11">
    <source>
        <dbReference type="Pfam" id="PF13841"/>
    </source>
</evidence>
<evidence type="ECO:0000256" key="9">
    <source>
        <dbReference type="ARBA" id="ARBA00023157"/>
    </source>
</evidence>
<keyword evidence="5 10" id="KW-0929">Antimicrobial</keyword>
<keyword evidence="9" id="KW-1015">Disulfide bond</keyword>
<evidence type="ECO:0000256" key="5">
    <source>
        <dbReference type="ARBA" id="ARBA00022529"/>
    </source>
</evidence>
<reference evidence="12 13" key="1">
    <citation type="submission" date="2009-06" db="EMBL/GenBank/DDBJ databases">
        <title>The Genome Sequence of Loxodonta africana (African elephant).</title>
        <authorList>
            <person name="Di Palma F."/>
            <person name="Heiman D."/>
            <person name="Young S."/>
            <person name="Johnson J."/>
            <person name="Lander E.S."/>
            <person name="Lindblad-Toh K."/>
        </authorList>
    </citation>
    <scope>NUCLEOTIDE SEQUENCE [LARGE SCALE GENOMIC DNA]</scope>
    <source>
        <strain evidence="12 13">Isolate ISIS603380</strain>
    </source>
</reference>
<evidence type="ECO:0000313" key="13">
    <source>
        <dbReference type="Proteomes" id="UP000007646"/>
    </source>
</evidence>
<dbReference type="AlphaFoldDB" id="G3TIW1"/>
<comment type="subcellular location">
    <subcellularLocation>
        <location evidence="2 10">Secreted</location>
    </subcellularLocation>
</comment>
<dbReference type="GeneTree" id="ENSGT00940000167063"/>
<evidence type="ECO:0000256" key="7">
    <source>
        <dbReference type="ARBA" id="ARBA00022940"/>
    </source>
</evidence>
<organism evidence="12 13">
    <name type="scientific">Loxodonta africana</name>
    <name type="common">African elephant</name>
    <dbReference type="NCBI Taxonomy" id="9785"/>
    <lineage>
        <taxon>Eukaryota</taxon>
        <taxon>Metazoa</taxon>
        <taxon>Chordata</taxon>
        <taxon>Craniata</taxon>
        <taxon>Vertebrata</taxon>
        <taxon>Euteleostomi</taxon>
        <taxon>Mammalia</taxon>
        <taxon>Eutheria</taxon>
        <taxon>Afrotheria</taxon>
        <taxon>Proboscidea</taxon>
        <taxon>Elephantidae</taxon>
        <taxon>Loxodonta</taxon>
    </lineage>
</organism>
<dbReference type="Pfam" id="PF13841">
    <property type="entry name" value="Defensin_beta_2"/>
    <property type="match status" value="1"/>
</dbReference>
<feature type="domain" description="Beta-defensin" evidence="11">
    <location>
        <begin position="26"/>
        <end position="59"/>
    </location>
</feature>
<keyword evidence="7 10" id="KW-0211">Defensin</keyword>
<dbReference type="InterPro" id="IPR025933">
    <property type="entry name" value="Beta_defensin_dom"/>
</dbReference>
<evidence type="ECO:0000256" key="2">
    <source>
        <dbReference type="ARBA" id="ARBA00004613"/>
    </source>
</evidence>
<keyword evidence="13" id="KW-1185">Reference proteome</keyword>
<dbReference type="InterPro" id="IPR050544">
    <property type="entry name" value="Beta-defensin"/>
</dbReference>
<comment type="similarity">
    <text evidence="3 10">Belongs to the beta-defensin family.</text>
</comment>
<evidence type="ECO:0000256" key="6">
    <source>
        <dbReference type="ARBA" id="ARBA00022729"/>
    </source>
</evidence>
<dbReference type="GO" id="GO:0042742">
    <property type="term" value="P:defense response to bacterium"/>
    <property type="evidence" value="ECO:0007669"/>
    <property type="project" value="UniProtKB-UniRule"/>
</dbReference>
<dbReference type="OMA" id="CILDNGC"/>
<dbReference type="Ensembl" id="ENSLAFT00000017420.2">
    <property type="protein sequence ID" value="ENSLAFP00000014612.2"/>
    <property type="gene ID" value="ENSLAFG00000017421.2"/>
</dbReference>
<proteinExistence type="inferred from homology"/>
<reference evidence="12" key="2">
    <citation type="submission" date="2025-08" db="UniProtKB">
        <authorList>
            <consortium name="Ensembl"/>
        </authorList>
    </citation>
    <scope>IDENTIFICATION</scope>
    <source>
        <strain evidence="12">Isolate ISIS603380</strain>
    </source>
</reference>
<dbReference type="PANTHER" id="PTHR15001:SF3">
    <property type="entry name" value="BETA-DEFENSIN 123"/>
    <property type="match status" value="1"/>
</dbReference>
<dbReference type="eggNOG" id="ENOG502TDX7">
    <property type="taxonomic scope" value="Eukaryota"/>
</dbReference>
<evidence type="ECO:0000256" key="10">
    <source>
        <dbReference type="RuleBase" id="RU231113"/>
    </source>
</evidence>
<keyword evidence="8 10" id="KW-0044">Antibiotic</keyword>
<evidence type="ECO:0000256" key="3">
    <source>
        <dbReference type="ARBA" id="ARBA00007371"/>
    </source>
</evidence>
<accession>G3TIW1</accession>
<comment type="function">
    <text evidence="1 10">Has antibacterial activity.</text>
</comment>
<evidence type="ECO:0000256" key="1">
    <source>
        <dbReference type="ARBA" id="ARBA00002878"/>
    </source>
</evidence>
<dbReference type="HOGENOM" id="CLU_181906_2_0_1"/>
<name>G3TIW1_LOXAF</name>
<feature type="chain" id="PRO_5005131967" description="Beta-defensin" evidence="10">
    <location>
        <begin position="21"/>
        <end position="60"/>
    </location>
</feature>
<evidence type="ECO:0000313" key="12">
    <source>
        <dbReference type="Ensembl" id="ENSLAFP00000014612.2"/>
    </source>
</evidence>
<feature type="signal peptide" evidence="10">
    <location>
        <begin position="1"/>
        <end position="20"/>
    </location>
</feature>
<dbReference type="GO" id="GO:0005576">
    <property type="term" value="C:extracellular region"/>
    <property type="evidence" value="ECO:0007669"/>
    <property type="project" value="UniProtKB-SubCell"/>
</dbReference>
<evidence type="ECO:0000256" key="8">
    <source>
        <dbReference type="ARBA" id="ARBA00023022"/>
    </source>
</evidence>
<keyword evidence="6 10" id="KW-0732">Signal</keyword>
<evidence type="ECO:0000256" key="4">
    <source>
        <dbReference type="ARBA" id="ARBA00022525"/>
    </source>
</evidence>
<sequence>MKFLLFTLAVFMLMAQLVSGNWYLKKCANKSGNCRKKCRNGEMQTQPSTSRCPRAKICCI</sequence>
<keyword evidence="4 10" id="KW-0964">Secreted</keyword>
<protein>
    <recommendedName>
        <fullName evidence="10">Beta-defensin</fullName>
    </recommendedName>
</protein>
<dbReference type="GO" id="GO:0045087">
    <property type="term" value="P:innate immune response"/>
    <property type="evidence" value="ECO:0007669"/>
    <property type="project" value="InterPro"/>
</dbReference>
<dbReference type="STRING" id="9785.ENSLAFP00000014612"/>
<reference evidence="12" key="3">
    <citation type="submission" date="2025-09" db="UniProtKB">
        <authorList>
            <consortium name="Ensembl"/>
        </authorList>
    </citation>
    <scope>IDENTIFICATION</scope>
    <source>
        <strain evidence="12">Isolate ISIS603380</strain>
    </source>
</reference>
<dbReference type="InParanoid" id="G3TIW1"/>
<dbReference type="Proteomes" id="UP000007646">
    <property type="component" value="Unassembled WGS sequence"/>
</dbReference>